<evidence type="ECO:0000259" key="2">
    <source>
        <dbReference type="Pfam" id="PF00881"/>
    </source>
</evidence>
<evidence type="ECO:0000313" key="4">
    <source>
        <dbReference type="Proteomes" id="UP001242010"/>
    </source>
</evidence>
<dbReference type="InterPro" id="IPR000415">
    <property type="entry name" value="Nitroreductase-like"/>
</dbReference>
<feature type="signal peptide" evidence="1">
    <location>
        <begin position="1"/>
        <end position="21"/>
    </location>
</feature>
<dbReference type="InterPro" id="IPR029479">
    <property type="entry name" value="Nitroreductase"/>
</dbReference>
<dbReference type="InterPro" id="IPR052544">
    <property type="entry name" value="Bacteriocin_Proc_Enz"/>
</dbReference>
<dbReference type="Proteomes" id="UP001242010">
    <property type="component" value="Chromosome"/>
</dbReference>
<gene>
    <name evidence="3" type="ORF">GETHOR_13940</name>
</gene>
<sequence length="213" mass="22826">MKIGVALASALLSAGALLAQAQAPLELPAPQKTGGRPLMEALALRSTSRAFDKRELPLQQLSDLLWAAFGVNRPDGRRTAPSARNTQEIDLYVLLKKGAYRYQAQAHRLDPVAPGDLRAFGGTQAFVQDAPVTLVLVADLAKTGTGPLEQRREWAHADAGYISQNIYLYCASTGLATGARAYVDRALLAPRLVLRPDQLILLAQSVGFPAGSR</sequence>
<protein>
    <recommendedName>
        <fullName evidence="2">Nitroreductase domain-containing protein</fullName>
    </recommendedName>
</protein>
<proteinExistence type="predicted"/>
<dbReference type="PANTHER" id="PTHR43745:SF2">
    <property type="entry name" value="NITROREDUCTASE MJ1384-RELATED"/>
    <property type="match status" value="1"/>
</dbReference>
<keyword evidence="4" id="KW-1185">Reference proteome</keyword>
<dbReference type="SUPFAM" id="SSF55469">
    <property type="entry name" value="FMN-dependent nitroreductase-like"/>
    <property type="match status" value="1"/>
</dbReference>
<accession>A0ABN6UYP0</accession>
<evidence type="ECO:0000256" key="1">
    <source>
        <dbReference type="SAM" id="SignalP"/>
    </source>
</evidence>
<organism evidence="3 4">
    <name type="scientific">Geothrix oryzae</name>
    <dbReference type="NCBI Taxonomy" id="2927975"/>
    <lineage>
        <taxon>Bacteria</taxon>
        <taxon>Pseudomonadati</taxon>
        <taxon>Acidobacteriota</taxon>
        <taxon>Holophagae</taxon>
        <taxon>Holophagales</taxon>
        <taxon>Holophagaceae</taxon>
        <taxon>Geothrix</taxon>
    </lineage>
</organism>
<evidence type="ECO:0000313" key="3">
    <source>
        <dbReference type="EMBL" id="BDU69293.1"/>
    </source>
</evidence>
<name>A0ABN6UYP0_9BACT</name>
<dbReference type="RefSeq" id="WP_286355933.1">
    <property type="nucleotide sequence ID" value="NZ_AP027079.1"/>
</dbReference>
<dbReference type="PANTHER" id="PTHR43745">
    <property type="entry name" value="NITROREDUCTASE MJ1384-RELATED"/>
    <property type="match status" value="1"/>
</dbReference>
<dbReference type="Pfam" id="PF00881">
    <property type="entry name" value="Nitroreductase"/>
    <property type="match status" value="1"/>
</dbReference>
<dbReference type="Gene3D" id="3.40.109.10">
    <property type="entry name" value="NADH Oxidase"/>
    <property type="match status" value="1"/>
</dbReference>
<feature type="chain" id="PRO_5045552800" description="Nitroreductase domain-containing protein" evidence="1">
    <location>
        <begin position="22"/>
        <end position="213"/>
    </location>
</feature>
<keyword evidence="1" id="KW-0732">Signal</keyword>
<reference evidence="4" key="1">
    <citation type="journal article" date="2023" name="Int. J. Syst. Evol. Microbiol.">
        <title>Mesoterricola silvestris gen. nov., sp. nov., Mesoterricola sediminis sp. nov., Geothrix oryzae sp. nov., Geothrix edaphica sp. nov., Geothrix rubra sp. nov., and Geothrix limicola sp. nov., six novel members of Acidobacteriota isolated from soils.</title>
        <authorList>
            <person name="Itoh H."/>
            <person name="Sugisawa Y."/>
            <person name="Mise K."/>
            <person name="Xu Z."/>
            <person name="Kuniyasu M."/>
            <person name="Ushijima N."/>
            <person name="Kawano K."/>
            <person name="Kobayashi E."/>
            <person name="Shiratori Y."/>
            <person name="Masuda Y."/>
            <person name="Senoo K."/>
        </authorList>
    </citation>
    <scope>NUCLEOTIDE SEQUENCE [LARGE SCALE GENOMIC DNA]</scope>
    <source>
        <strain evidence="4">Red222</strain>
    </source>
</reference>
<dbReference type="CDD" id="cd02142">
    <property type="entry name" value="McbC_SagB-like_oxidoreductase"/>
    <property type="match status" value="1"/>
</dbReference>
<feature type="domain" description="Nitroreductase" evidence="2">
    <location>
        <begin position="45"/>
        <end position="207"/>
    </location>
</feature>
<dbReference type="EMBL" id="AP027079">
    <property type="protein sequence ID" value="BDU69293.1"/>
    <property type="molecule type" value="Genomic_DNA"/>
</dbReference>